<dbReference type="Proteomes" id="UP000285060">
    <property type="component" value="Unassembled WGS sequence"/>
</dbReference>
<evidence type="ECO:0000313" key="2">
    <source>
        <dbReference type="EMBL" id="RHY32639.1"/>
    </source>
</evidence>
<proteinExistence type="predicted"/>
<protein>
    <submittedName>
        <fullName evidence="2">Uncharacterized protein</fullName>
    </submittedName>
</protein>
<dbReference type="AlphaFoldDB" id="A0A418B3L0"/>
<organism evidence="2 3">
    <name type="scientific">Aphanomyces invadans</name>
    <dbReference type="NCBI Taxonomy" id="157072"/>
    <lineage>
        <taxon>Eukaryota</taxon>
        <taxon>Sar</taxon>
        <taxon>Stramenopiles</taxon>
        <taxon>Oomycota</taxon>
        <taxon>Saprolegniomycetes</taxon>
        <taxon>Saprolegniales</taxon>
        <taxon>Verrucalvaceae</taxon>
        <taxon>Aphanomyces</taxon>
    </lineage>
</organism>
<evidence type="ECO:0000256" key="1">
    <source>
        <dbReference type="SAM" id="MobiDB-lite"/>
    </source>
</evidence>
<dbReference type="EMBL" id="QUSY01000123">
    <property type="protein sequence ID" value="RHY32639.1"/>
    <property type="molecule type" value="Genomic_DNA"/>
</dbReference>
<reference evidence="2 3" key="1">
    <citation type="submission" date="2018-08" db="EMBL/GenBank/DDBJ databases">
        <title>Aphanomyces genome sequencing and annotation.</title>
        <authorList>
            <person name="Minardi D."/>
            <person name="Oidtmann B."/>
            <person name="Van Der Giezen M."/>
            <person name="Studholme D.J."/>
        </authorList>
    </citation>
    <scope>NUCLEOTIDE SEQUENCE [LARGE SCALE GENOMIC DNA]</scope>
    <source>
        <strain evidence="2 3">NJM0002</strain>
    </source>
</reference>
<comment type="caution">
    <text evidence="2">The sequence shown here is derived from an EMBL/GenBank/DDBJ whole genome shotgun (WGS) entry which is preliminary data.</text>
</comment>
<keyword evidence="3" id="KW-1185">Reference proteome</keyword>
<gene>
    <name evidence="2" type="ORF">DYB32_004326</name>
</gene>
<feature type="region of interest" description="Disordered" evidence="1">
    <location>
        <begin position="1"/>
        <end position="27"/>
    </location>
</feature>
<name>A0A418B3L0_9STRA</name>
<dbReference type="VEuPathDB" id="FungiDB:H310_01934"/>
<sequence length="285" mass="31665">MGRKLRYDAGPPVAFEGDTGSAKKGKATRKTVKELSATFPAPTKVPLLRYAIDGNTVPEPLYVDDDSDAADLLRVLGDRVETEEMERLRRELRLGLVLHDGGGADATVPPTASDVAVGEGATWNTTIQSFDSLANDQRCWVREKSKVATEASLKDNPFEANVVQTIVFVCVTSSTSRVRNDNAVESVVKSLNSKHEKRLVQALIDSDQQVVEEEELLVRCADIRMQSKESLMDLARAKNEFVEAEIQWELHRRDPIELLRRKVQATACEGNEVMIGNQEFIYSAF</sequence>
<evidence type="ECO:0000313" key="3">
    <source>
        <dbReference type="Proteomes" id="UP000285060"/>
    </source>
</evidence>
<accession>A0A418B3L0</accession>